<feature type="region of interest" description="Disordered" evidence="1">
    <location>
        <begin position="37"/>
        <end position="59"/>
    </location>
</feature>
<sequence>MGILYAHILIFTSSRSQISHYHDCWVAFAFLKREARKKKEREKGQKKAKEKKTERKMETNCTSEHFLNWSNKHLGARTIRLRLWSIQKKFRCCTDVRSSARQP</sequence>
<reference evidence="2 3" key="1">
    <citation type="submission" date="2016-12" db="EMBL/GenBank/DDBJ databases">
        <title>The genomes of Aspergillus section Nigri reveals drivers in fungal speciation.</title>
        <authorList>
            <consortium name="DOE Joint Genome Institute"/>
            <person name="Vesth T.C."/>
            <person name="Nybo J."/>
            <person name="Theobald S."/>
            <person name="Brandl J."/>
            <person name="Frisvad J.C."/>
            <person name="Nielsen K.F."/>
            <person name="Lyhne E.K."/>
            <person name="Kogle M.E."/>
            <person name="Kuo A."/>
            <person name="Riley R."/>
            <person name="Clum A."/>
            <person name="Nolan M."/>
            <person name="Lipzen A."/>
            <person name="Salamov A."/>
            <person name="Henrissat B."/>
            <person name="Wiebenga A."/>
            <person name="De Vries R.P."/>
            <person name="Grigoriev I.V."/>
            <person name="Mortensen U.H."/>
            <person name="Andersen M.R."/>
            <person name="Baker S.E."/>
        </authorList>
    </citation>
    <scope>NUCLEOTIDE SEQUENCE [LARGE SCALE GENOMIC DNA]</scope>
    <source>
        <strain evidence="2 3">JOP 1030-1</strain>
    </source>
</reference>
<keyword evidence="3" id="KW-1185">Reference proteome</keyword>
<gene>
    <name evidence="2" type="ORF">BP01DRAFT_158925</name>
</gene>
<evidence type="ECO:0000256" key="1">
    <source>
        <dbReference type="SAM" id="MobiDB-lite"/>
    </source>
</evidence>
<organism evidence="2 3">
    <name type="scientific">Aspergillus saccharolyticus JOP 1030-1</name>
    <dbReference type="NCBI Taxonomy" id="1450539"/>
    <lineage>
        <taxon>Eukaryota</taxon>
        <taxon>Fungi</taxon>
        <taxon>Dikarya</taxon>
        <taxon>Ascomycota</taxon>
        <taxon>Pezizomycotina</taxon>
        <taxon>Eurotiomycetes</taxon>
        <taxon>Eurotiomycetidae</taxon>
        <taxon>Eurotiales</taxon>
        <taxon>Aspergillaceae</taxon>
        <taxon>Aspergillus</taxon>
        <taxon>Aspergillus subgen. Circumdati</taxon>
    </lineage>
</organism>
<dbReference type="GeneID" id="37071909"/>
<evidence type="ECO:0000313" key="3">
    <source>
        <dbReference type="Proteomes" id="UP000248349"/>
    </source>
</evidence>
<proteinExistence type="predicted"/>
<dbReference type="AlphaFoldDB" id="A0A318Z615"/>
<protein>
    <submittedName>
        <fullName evidence="2">Uncharacterized protein</fullName>
    </submittedName>
</protein>
<dbReference type="Proteomes" id="UP000248349">
    <property type="component" value="Unassembled WGS sequence"/>
</dbReference>
<accession>A0A318Z615</accession>
<dbReference type="RefSeq" id="XP_025427799.1">
    <property type="nucleotide sequence ID" value="XM_025570681.1"/>
</dbReference>
<name>A0A318Z615_9EURO</name>
<evidence type="ECO:0000313" key="2">
    <source>
        <dbReference type="EMBL" id="PYH41817.1"/>
    </source>
</evidence>
<dbReference type="EMBL" id="KZ821259">
    <property type="protein sequence ID" value="PYH41817.1"/>
    <property type="molecule type" value="Genomic_DNA"/>
</dbReference>
<feature type="compositionally biased region" description="Basic and acidic residues" evidence="1">
    <location>
        <begin position="41"/>
        <end position="58"/>
    </location>
</feature>